<accession>B4S6Q6</accession>
<dbReference type="AlphaFoldDB" id="B4S6Q6"/>
<dbReference type="Proteomes" id="UP000002725">
    <property type="component" value="Chromosome"/>
</dbReference>
<name>B4S6Q6_PROA2</name>
<protein>
    <submittedName>
        <fullName evidence="1">Uncharacterized protein</fullName>
    </submittedName>
</protein>
<proteinExistence type="predicted"/>
<evidence type="ECO:0000313" key="1">
    <source>
        <dbReference type="EMBL" id="ACF45811.1"/>
    </source>
</evidence>
<reference evidence="1" key="1">
    <citation type="submission" date="2008-06" db="EMBL/GenBank/DDBJ databases">
        <title>Complete sequence of chromosome of Prosthecochloris aestuarii DSM 271.</title>
        <authorList>
            <consortium name="US DOE Joint Genome Institute"/>
            <person name="Lucas S."/>
            <person name="Copeland A."/>
            <person name="Lapidus A."/>
            <person name="Glavina del Rio T."/>
            <person name="Dalin E."/>
            <person name="Tice H."/>
            <person name="Bruce D."/>
            <person name="Goodwin L."/>
            <person name="Pitluck S."/>
            <person name="Schmutz J."/>
            <person name="Larimer F."/>
            <person name="Land M."/>
            <person name="Hauser L."/>
            <person name="Kyrpides N."/>
            <person name="Anderson I."/>
            <person name="Liu Z."/>
            <person name="Li T."/>
            <person name="Zhao F."/>
            <person name="Overmann J."/>
            <person name="Bryant D.A."/>
            <person name="Richardson P."/>
        </authorList>
    </citation>
    <scope>NUCLEOTIDE SEQUENCE [LARGE SCALE GENOMIC DNA]</scope>
    <source>
        <strain evidence="1">DSM 271</strain>
    </source>
</reference>
<evidence type="ECO:0000313" key="2">
    <source>
        <dbReference type="Proteomes" id="UP000002725"/>
    </source>
</evidence>
<gene>
    <name evidence="1" type="ordered locus">Paes_0764</name>
</gene>
<dbReference type="KEGG" id="paa:Paes_0764"/>
<organism evidence="1 2">
    <name type="scientific">Prosthecochloris aestuarii (strain DSM 271 / SK 413)</name>
    <dbReference type="NCBI Taxonomy" id="290512"/>
    <lineage>
        <taxon>Bacteria</taxon>
        <taxon>Pseudomonadati</taxon>
        <taxon>Chlorobiota</taxon>
        <taxon>Chlorobiia</taxon>
        <taxon>Chlorobiales</taxon>
        <taxon>Chlorobiaceae</taxon>
        <taxon>Prosthecochloris</taxon>
    </lineage>
</organism>
<keyword evidence="2" id="KW-1185">Reference proteome</keyword>
<dbReference type="HOGENOM" id="CLU_2603130_0_0_10"/>
<dbReference type="STRING" id="290512.Paes_0764"/>
<sequence length="79" mass="8823">MIKKIIVLVRVNISNFRARRILYLYTNLIDHYAFEGTSALLHKESANCTLDLAGSKIVFILQKTAKSPGVNSPELFGLS</sequence>
<dbReference type="EMBL" id="CP001108">
    <property type="protein sequence ID" value="ACF45811.1"/>
    <property type="molecule type" value="Genomic_DNA"/>
</dbReference>